<feature type="transmembrane region" description="Helical" evidence="1">
    <location>
        <begin position="75"/>
        <end position="95"/>
    </location>
</feature>
<proteinExistence type="predicted"/>
<dbReference type="InterPro" id="IPR012861">
    <property type="entry name" value="DUF1634"/>
</dbReference>
<keyword evidence="1" id="KW-0472">Membrane</keyword>
<dbReference type="Proteomes" id="UP000051673">
    <property type="component" value="Unassembled WGS sequence"/>
</dbReference>
<evidence type="ECO:0008006" key="4">
    <source>
        <dbReference type="Google" id="ProtNLM"/>
    </source>
</evidence>
<evidence type="ECO:0000313" key="3">
    <source>
        <dbReference type="Proteomes" id="UP000051673"/>
    </source>
</evidence>
<evidence type="ECO:0000256" key="1">
    <source>
        <dbReference type="SAM" id="Phobius"/>
    </source>
</evidence>
<keyword evidence="3" id="KW-1185">Reference proteome</keyword>
<dbReference type="PATRIC" id="fig|1620.3.peg.845"/>
<dbReference type="Pfam" id="PF07843">
    <property type="entry name" value="DUF1634"/>
    <property type="match status" value="1"/>
</dbReference>
<name>A0A0R2JFW2_9LACO</name>
<keyword evidence="1" id="KW-1133">Transmembrane helix</keyword>
<sequence length="130" mass="14137">MDQKQINGGQKSPEEEQLAQMELVIGKIMRAGVLAALAAMIIGMLLLLVHPVSDPTDFPTRLGPLLVAVGHFEPMGWMMLGLLLLIFTPVLRVIVSIVAFAKIHDHLYTTITILVLVILALAIAYGYHVG</sequence>
<feature type="transmembrane region" description="Helical" evidence="1">
    <location>
        <begin position="31"/>
        <end position="52"/>
    </location>
</feature>
<feature type="transmembrane region" description="Helical" evidence="1">
    <location>
        <begin position="107"/>
        <end position="127"/>
    </location>
</feature>
<gene>
    <name evidence="2" type="ORF">IV67_GL000830</name>
</gene>
<keyword evidence="1" id="KW-0812">Transmembrane</keyword>
<reference evidence="2 3" key="1">
    <citation type="journal article" date="2015" name="Genome Announc.">
        <title>Expanding the biotechnology potential of lactobacilli through comparative genomics of 213 strains and associated genera.</title>
        <authorList>
            <person name="Sun Z."/>
            <person name="Harris H.M."/>
            <person name="McCann A."/>
            <person name="Guo C."/>
            <person name="Argimon S."/>
            <person name="Zhang W."/>
            <person name="Yang X."/>
            <person name="Jeffery I.B."/>
            <person name="Cooney J.C."/>
            <person name="Kagawa T.F."/>
            <person name="Liu W."/>
            <person name="Song Y."/>
            <person name="Salvetti E."/>
            <person name="Wrobel A."/>
            <person name="Rasinkangas P."/>
            <person name="Parkhill J."/>
            <person name="Rea M.C."/>
            <person name="O'Sullivan O."/>
            <person name="Ritari J."/>
            <person name="Douillard F.P."/>
            <person name="Paul Ross R."/>
            <person name="Yang R."/>
            <person name="Briner A.E."/>
            <person name="Felis G.E."/>
            <person name="de Vos W.M."/>
            <person name="Barrangou R."/>
            <person name="Klaenhammer T.R."/>
            <person name="Caufield P.W."/>
            <person name="Cui Y."/>
            <person name="Zhang H."/>
            <person name="O'Toole P.W."/>
        </authorList>
    </citation>
    <scope>NUCLEOTIDE SEQUENCE [LARGE SCALE GENOMIC DNA]</scope>
    <source>
        <strain evidence="2 3">DSM 20014</strain>
    </source>
</reference>
<accession>A0A0R2JFW2</accession>
<dbReference type="OrthoDB" id="1682804at2"/>
<dbReference type="AlphaFoldDB" id="A0A0R2JFW2"/>
<protein>
    <recommendedName>
        <fullName evidence="4">Integral membrane protein</fullName>
    </recommendedName>
</protein>
<dbReference type="RefSeq" id="WP_057788421.1">
    <property type="nucleotide sequence ID" value="NZ_JQCD01000030.1"/>
</dbReference>
<comment type="caution">
    <text evidence="2">The sequence shown here is derived from an EMBL/GenBank/DDBJ whole genome shotgun (WGS) entry which is preliminary data.</text>
</comment>
<dbReference type="STRING" id="1620.IV67_GL000830"/>
<evidence type="ECO:0000313" key="2">
    <source>
        <dbReference type="EMBL" id="KRN76254.1"/>
    </source>
</evidence>
<organism evidence="2 3">
    <name type="scientific">Weissella minor</name>
    <dbReference type="NCBI Taxonomy" id="1620"/>
    <lineage>
        <taxon>Bacteria</taxon>
        <taxon>Bacillati</taxon>
        <taxon>Bacillota</taxon>
        <taxon>Bacilli</taxon>
        <taxon>Lactobacillales</taxon>
        <taxon>Lactobacillaceae</taxon>
        <taxon>Weissella</taxon>
    </lineage>
</organism>
<dbReference type="EMBL" id="JQCD01000030">
    <property type="protein sequence ID" value="KRN76254.1"/>
    <property type="molecule type" value="Genomic_DNA"/>
</dbReference>